<gene>
    <name evidence="1" type="ORF">GMARGA_LOCUS23823</name>
</gene>
<sequence length="97" mass="10843">MIAEKQTEEDSTSLIGHKNNDLVSSQVSSSYNESDNSIYRDDISLSLHVDDISSPLHREDISPVYGNDVSLPAYKNDVLSPAHRNIFLLVHENDILC</sequence>
<accession>A0ABN7VWV3</accession>
<dbReference type="Proteomes" id="UP000789901">
    <property type="component" value="Unassembled WGS sequence"/>
</dbReference>
<protein>
    <submittedName>
        <fullName evidence="1">45455_t:CDS:1</fullName>
    </submittedName>
</protein>
<comment type="caution">
    <text evidence="1">The sequence shown here is derived from an EMBL/GenBank/DDBJ whole genome shotgun (WGS) entry which is preliminary data.</text>
</comment>
<organism evidence="1 2">
    <name type="scientific">Gigaspora margarita</name>
    <dbReference type="NCBI Taxonomy" id="4874"/>
    <lineage>
        <taxon>Eukaryota</taxon>
        <taxon>Fungi</taxon>
        <taxon>Fungi incertae sedis</taxon>
        <taxon>Mucoromycota</taxon>
        <taxon>Glomeromycotina</taxon>
        <taxon>Glomeromycetes</taxon>
        <taxon>Diversisporales</taxon>
        <taxon>Gigasporaceae</taxon>
        <taxon>Gigaspora</taxon>
    </lineage>
</organism>
<evidence type="ECO:0000313" key="2">
    <source>
        <dbReference type="Proteomes" id="UP000789901"/>
    </source>
</evidence>
<dbReference type="EMBL" id="CAJVQB010024515">
    <property type="protein sequence ID" value="CAG8804306.1"/>
    <property type="molecule type" value="Genomic_DNA"/>
</dbReference>
<reference evidence="1 2" key="1">
    <citation type="submission" date="2021-06" db="EMBL/GenBank/DDBJ databases">
        <authorList>
            <person name="Kallberg Y."/>
            <person name="Tangrot J."/>
            <person name="Rosling A."/>
        </authorList>
    </citation>
    <scope>NUCLEOTIDE SEQUENCE [LARGE SCALE GENOMIC DNA]</scope>
    <source>
        <strain evidence="1 2">120-4 pot B 10/14</strain>
    </source>
</reference>
<name>A0ABN7VWV3_GIGMA</name>
<proteinExistence type="predicted"/>
<evidence type="ECO:0000313" key="1">
    <source>
        <dbReference type="EMBL" id="CAG8804306.1"/>
    </source>
</evidence>
<keyword evidence="2" id="KW-1185">Reference proteome</keyword>